<evidence type="ECO:0000313" key="2">
    <source>
        <dbReference type="EMBL" id="OAA37416.1"/>
    </source>
</evidence>
<accession>A0A166Z0P7</accession>
<dbReference type="InterPro" id="IPR011042">
    <property type="entry name" value="6-blade_b-propeller_TolB-like"/>
</dbReference>
<organism evidence="2 3">
    <name type="scientific">Metarhizium rileyi (strain RCEF 4871)</name>
    <name type="common">Nomuraea rileyi</name>
    <dbReference type="NCBI Taxonomy" id="1649241"/>
    <lineage>
        <taxon>Eukaryota</taxon>
        <taxon>Fungi</taxon>
        <taxon>Dikarya</taxon>
        <taxon>Ascomycota</taxon>
        <taxon>Pezizomycotina</taxon>
        <taxon>Sordariomycetes</taxon>
        <taxon>Hypocreomycetidae</taxon>
        <taxon>Hypocreales</taxon>
        <taxon>Clavicipitaceae</taxon>
        <taxon>Metarhizium</taxon>
    </lineage>
</organism>
<dbReference type="PANTHER" id="PTHR47064">
    <property type="entry name" value="PUTATIVE (AFU_ORTHOLOGUE AFUA_1G08990)-RELATED"/>
    <property type="match status" value="1"/>
</dbReference>
<dbReference type="Pfam" id="PF08450">
    <property type="entry name" value="SGL"/>
    <property type="match status" value="1"/>
</dbReference>
<feature type="domain" description="SMP-30/Gluconolactonase/LRE-like region" evidence="1">
    <location>
        <begin position="146"/>
        <end position="325"/>
    </location>
</feature>
<proteinExistence type="predicted"/>
<keyword evidence="3" id="KW-1185">Reference proteome</keyword>
<name>A0A166Z0P7_METRR</name>
<dbReference type="InterPro" id="IPR013658">
    <property type="entry name" value="SGL"/>
</dbReference>
<dbReference type="Proteomes" id="UP000243498">
    <property type="component" value="Unassembled WGS sequence"/>
</dbReference>
<dbReference type="STRING" id="1081105.A0A166Z0P7"/>
<protein>
    <submittedName>
        <fullName evidence="2">Lactonohydrolase</fullName>
    </submittedName>
</protein>
<dbReference type="OMA" id="WQAFHEA"/>
<gene>
    <name evidence="2" type="ORF">NOR_07115</name>
</gene>
<dbReference type="Gene3D" id="2.120.10.30">
    <property type="entry name" value="TolB, C-terminal domain"/>
    <property type="match status" value="1"/>
</dbReference>
<dbReference type="SUPFAM" id="SSF63829">
    <property type="entry name" value="Calcium-dependent phosphotriesterase"/>
    <property type="match status" value="1"/>
</dbReference>
<sequence length="370" mass="40740">MSILNISMLAAATDASYFASLSSASASPSSPAISLRSYHADFYSVIGHDAKARKVWDLSWEAFHEAGIYNRKDNSLYITSNYKNLEDNINITVVGLDSDDYPYYSTQFPGLAMANGGTTYYPPGSDRSQTPPMQVYCDEGDLENDSRLLAVDPSTNTSIPLLTSFLGRNFSSLNDVRQHPETGHLWFTDADYGYFQHFRPKPTQPKQVYRFEPSTGIVQAVADGFVQPNGLEFSPDLTTLYISDTGGQQFGPVATLPSTIYAYDIVNKRRLANRRTFAYADTGFPDGLHCDTRGNVWAACGDGLHIWNPDGILLGKVFVGEMSNNFAFAPGKVFVFSNSRLWVVENISAQGREVCRDFGVGCCPETESSG</sequence>
<reference evidence="2 3" key="1">
    <citation type="journal article" date="2016" name="Genome Biol. Evol.">
        <title>Divergent and convergent evolution of fungal pathogenicity.</title>
        <authorList>
            <person name="Shang Y."/>
            <person name="Xiao G."/>
            <person name="Zheng P."/>
            <person name="Cen K."/>
            <person name="Zhan S."/>
            <person name="Wang C."/>
        </authorList>
    </citation>
    <scope>NUCLEOTIDE SEQUENCE [LARGE SCALE GENOMIC DNA]</scope>
    <source>
        <strain evidence="2 3">RCEF 4871</strain>
    </source>
</reference>
<dbReference type="PANTHER" id="PTHR47064:SF2">
    <property type="entry name" value="SMP-30_GLUCONOLACTONASE_LRE-LIKE REGION DOMAIN-CONTAINING PROTEIN-RELATED"/>
    <property type="match status" value="1"/>
</dbReference>
<dbReference type="EMBL" id="AZHC01000030">
    <property type="protein sequence ID" value="OAA37416.1"/>
    <property type="molecule type" value="Genomic_DNA"/>
</dbReference>
<dbReference type="OrthoDB" id="423498at2759"/>
<dbReference type="InterPro" id="IPR052988">
    <property type="entry name" value="Oryzine_lactonohydrolase"/>
</dbReference>
<dbReference type="AlphaFoldDB" id="A0A166Z0P7"/>
<evidence type="ECO:0000259" key="1">
    <source>
        <dbReference type="Pfam" id="PF08450"/>
    </source>
</evidence>
<comment type="caution">
    <text evidence="2">The sequence shown here is derived from an EMBL/GenBank/DDBJ whole genome shotgun (WGS) entry which is preliminary data.</text>
</comment>
<evidence type="ECO:0000313" key="3">
    <source>
        <dbReference type="Proteomes" id="UP000243498"/>
    </source>
</evidence>